<comment type="similarity">
    <text evidence="2">Belongs to the bacterial PQQ dehydrogenase family.</text>
</comment>
<feature type="compositionally biased region" description="Polar residues" evidence="9">
    <location>
        <begin position="576"/>
        <end position="587"/>
    </location>
</feature>
<feature type="chain" id="PRO_5019535065" evidence="10">
    <location>
        <begin position="31"/>
        <end position="767"/>
    </location>
</feature>
<proteinExistence type="inferred from homology"/>
<dbReference type="OrthoDB" id="7012117at2"/>
<organism evidence="12 13">
    <name type="scientific">Mucilaginibacter limnophilus</name>
    <dbReference type="NCBI Taxonomy" id="1932778"/>
    <lineage>
        <taxon>Bacteria</taxon>
        <taxon>Pseudomonadati</taxon>
        <taxon>Bacteroidota</taxon>
        <taxon>Sphingobacteriia</taxon>
        <taxon>Sphingobacteriales</taxon>
        <taxon>Sphingobacteriaceae</taxon>
        <taxon>Mucilaginibacter</taxon>
    </lineage>
</organism>
<dbReference type="Proteomes" id="UP000282759">
    <property type="component" value="Unassembled WGS sequence"/>
</dbReference>
<keyword evidence="3 8" id="KW-0349">Heme</keyword>
<evidence type="ECO:0000256" key="9">
    <source>
        <dbReference type="SAM" id="MobiDB-lite"/>
    </source>
</evidence>
<evidence type="ECO:0000256" key="7">
    <source>
        <dbReference type="ARBA" id="ARBA00023004"/>
    </source>
</evidence>
<dbReference type="GO" id="GO:0046872">
    <property type="term" value="F:metal ion binding"/>
    <property type="evidence" value="ECO:0007669"/>
    <property type="project" value="UniProtKB-KW"/>
</dbReference>
<dbReference type="RefSeq" id="WP_127703186.1">
    <property type="nucleotide sequence ID" value="NZ_SACK01000001.1"/>
</dbReference>
<dbReference type="PANTHER" id="PTHR32303:SF10">
    <property type="entry name" value="OUTER MEMBRANE PROTEIN ASSEMBLY FACTOR BAMB"/>
    <property type="match status" value="1"/>
</dbReference>
<dbReference type="AlphaFoldDB" id="A0A437MYR8"/>
<keyword evidence="6" id="KW-0560">Oxidoreductase</keyword>
<evidence type="ECO:0000256" key="8">
    <source>
        <dbReference type="PROSITE-ProRule" id="PRU00433"/>
    </source>
</evidence>
<accession>A0A437MYR8</accession>
<evidence type="ECO:0000313" key="12">
    <source>
        <dbReference type="EMBL" id="RVU02820.1"/>
    </source>
</evidence>
<feature type="signal peptide" evidence="10">
    <location>
        <begin position="1"/>
        <end position="30"/>
    </location>
</feature>
<dbReference type="InterPro" id="IPR009056">
    <property type="entry name" value="Cyt_c-like_dom"/>
</dbReference>
<evidence type="ECO:0000256" key="10">
    <source>
        <dbReference type="SAM" id="SignalP"/>
    </source>
</evidence>
<comment type="cofactor">
    <cofactor evidence="1">
        <name>pyrroloquinoline quinone</name>
        <dbReference type="ChEBI" id="CHEBI:58442"/>
    </cofactor>
</comment>
<dbReference type="GO" id="GO:0016491">
    <property type="term" value="F:oxidoreductase activity"/>
    <property type="evidence" value="ECO:0007669"/>
    <property type="project" value="UniProtKB-KW"/>
</dbReference>
<dbReference type="PROSITE" id="PS51257">
    <property type="entry name" value="PROKAR_LIPOPROTEIN"/>
    <property type="match status" value="1"/>
</dbReference>
<keyword evidence="5 10" id="KW-0732">Signal</keyword>
<feature type="domain" description="Cytochrome c" evidence="11">
    <location>
        <begin position="499"/>
        <end position="575"/>
    </location>
</feature>
<dbReference type="EMBL" id="SACK01000001">
    <property type="protein sequence ID" value="RVU02820.1"/>
    <property type="molecule type" value="Genomic_DNA"/>
</dbReference>
<evidence type="ECO:0000256" key="1">
    <source>
        <dbReference type="ARBA" id="ARBA00001931"/>
    </source>
</evidence>
<gene>
    <name evidence="12" type="ORF">EOD41_02460</name>
</gene>
<name>A0A437MYR8_9SPHI</name>
<keyword evidence="4 8" id="KW-0479">Metal-binding</keyword>
<keyword evidence="13" id="KW-1185">Reference proteome</keyword>
<evidence type="ECO:0000313" key="13">
    <source>
        <dbReference type="Proteomes" id="UP000282759"/>
    </source>
</evidence>
<evidence type="ECO:0000256" key="6">
    <source>
        <dbReference type="ARBA" id="ARBA00023002"/>
    </source>
</evidence>
<dbReference type="InterPro" id="IPR011047">
    <property type="entry name" value="Quinoprotein_ADH-like_sf"/>
</dbReference>
<dbReference type="SUPFAM" id="SSF46626">
    <property type="entry name" value="Cytochrome c"/>
    <property type="match status" value="1"/>
</dbReference>
<dbReference type="PROSITE" id="PS51007">
    <property type="entry name" value="CYTC"/>
    <property type="match status" value="1"/>
</dbReference>
<evidence type="ECO:0000256" key="5">
    <source>
        <dbReference type="ARBA" id="ARBA00022729"/>
    </source>
</evidence>
<evidence type="ECO:0000259" key="11">
    <source>
        <dbReference type="PROSITE" id="PS51007"/>
    </source>
</evidence>
<dbReference type="Pfam" id="PF13442">
    <property type="entry name" value="Cytochrome_CBB3"/>
    <property type="match status" value="1"/>
</dbReference>
<dbReference type="Pfam" id="PF01011">
    <property type="entry name" value="PQQ"/>
    <property type="match status" value="2"/>
</dbReference>
<dbReference type="SUPFAM" id="SSF50998">
    <property type="entry name" value="Quinoprotein alcohol dehydrogenase-like"/>
    <property type="match status" value="1"/>
</dbReference>
<feature type="region of interest" description="Disordered" evidence="9">
    <location>
        <begin position="576"/>
        <end position="615"/>
    </location>
</feature>
<dbReference type="Gene3D" id="2.140.10.10">
    <property type="entry name" value="Quinoprotein alcohol dehydrogenase-like superfamily"/>
    <property type="match status" value="2"/>
</dbReference>
<dbReference type="GO" id="GO:0020037">
    <property type="term" value="F:heme binding"/>
    <property type="evidence" value="ECO:0007669"/>
    <property type="project" value="InterPro"/>
</dbReference>
<dbReference type="Gene3D" id="1.10.760.10">
    <property type="entry name" value="Cytochrome c-like domain"/>
    <property type="match status" value="1"/>
</dbReference>
<evidence type="ECO:0000256" key="3">
    <source>
        <dbReference type="ARBA" id="ARBA00022617"/>
    </source>
</evidence>
<evidence type="ECO:0000256" key="2">
    <source>
        <dbReference type="ARBA" id="ARBA00008156"/>
    </source>
</evidence>
<protein>
    <submittedName>
        <fullName evidence="12">Quinoprotein glucose dehydrogenase</fullName>
    </submittedName>
</protein>
<evidence type="ECO:0000256" key="4">
    <source>
        <dbReference type="ARBA" id="ARBA00022723"/>
    </source>
</evidence>
<keyword evidence="7 8" id="KW-0408">Iron</keyword>
<comment type="caution">
    <text evidence="12">The sequence shown here is derived from an EMBL/GenBank/DDBJ whole genome shotgun (WGS) entry which is preliminary data.</text>
</comment>
<dbReference type="InterPro" id="IPR036909">
    <property type="entry name" value="Cyt_c-like_dom_sf"/>
</dbReference>
<dbReference type="PANTHER" id="PTHR32303">
    <property type="entry name" value="QUINOPROTEIN ALCOHOL DEHYDROGENASE (CYTOCHROME C)"/>
    <property type="match status" value="1"/>
</dbReference>
<dbReference type="GO" id="GO:0009055">
    <property type="term" value="F:electron transfer activity"/>
    <property type="evidence" value="ECO:0007669"/>
    <property type="project" value="InterPro"/>
</dbReference>
<dbReference type="SMART" id="SM00564">
    <property type="entry name" value="PQQ"/>
    <property type="match status" value="5"/>
</dbReference>
<dbReference type="InterPro" id="IPR002372">
    <property type="entry name" value="PQQ_rpt_dom"/>
</dbReference>
<sequence>MKLKTVYPNALFSYRTAIVLATVVACIAMAPASHLTSHFSNPEKPDTATHTAWKDFGGGPDHSKFVVFNQINKKNISKLQPVFVYATADNQAYRFNPIIVDNVMYVLGKNSSLIAVNATTGKEIWIHANLRGIIQRGVNFWQSADGKQKRLLICLGNSLQAINANTGKSILTFGDNGSVDLKKGLDRDPGLIGRAASTTPGHIYKDLLLVGSSPGENLFSGPGHLRAFNVITGKQEWIFHTIPYPGEAGYETWPNDAYKYVGAVNAWGEISVDEKRGIAYYPLGSPTYDYDGADRAGQGLYGNCILALDARTGKHLWHFQTVHHDIWDYDLTAAPQLITVKHKGKKVDAVAVASKNGFLYVFNRVTGEPLWPIEERPVSPSDMPDEQAWPTQPFPTVIPPFQRHIVTENDINPNIPAAAREKFIARVKAARKGMYQPLSDKYEVIATPGAVGGANYGNTAANPDKGLVYVMFQELADFYKLKKRDASSPRMGQVGGNNALAVKGEVLYKQICQPCHGADHAGIVGAGVSLVDLGVRVNAETFKNIISQGKGRMPALPHVDDATIAAIYAFLAPSSGRNNQPASTSATLPEGPVVASGGAPVTQPQTRGGMRDYPEGYTGPKVQYVERNNWGEGVDSLLTAPWSGIAAYDLNKGTLKWRIPLGENQWGVPGGTPNGTQNKGMVVTASGLLFVTCKDGKVRGLDANNGKIIWEYDLGRKDPGGIPAMYWANGRQYLVVCSTGPLKDKTKKETDVAKGYVVFALPEKLRK</sequence>
<reference evidence="12 13" key="1">
    <citation type="submission" date="2019-01" db="EMBL/GenBank/DDBJ databases">
        <authorList>
            <person name="Chen W.-M."/>
        </authorList>
    </citation>
    <scope>NUCLEOTIDE SEQUENCE [LARGE SCALE GENOMIC DNA]</scope>
    <source>
        <strain evidence="12 13">YBJ-36</strain>
    </source>
</reference>
<dbReference type="InterPro" id="IPR018391">
    <property type="entry name" value="PQQ_b-propeller_rpt"/>
</dbReference>